<keyword evidence="3" id="KW-1185">Reference proteome</keyword>
<accession>A0A8T1R225</accession>
<organism evidence="2 3">
    <name type="scientific">Carya illinoinensis</name>
    <name type="common">Pecan</name>
    <dbReference type="NCBI Taxonomy" id="32201"/>
    <lineage>
        <taxon>Eukaryota</taxon>
        <taxon>Viridiplantae</taxon>
        <taxon>Streptophyta</taxon>
        <taxon>Embryophyta</taxon>
        <taxon>Tracheophyta</taxon>
        <taxon>Spermatophyta</taxon>
        <taxon>Magnoliopsida</taxon>
        <taxon>eudicotyledons</taxon>
        <taxon>Gunneridae</taxon>
        <taxon>Pentapetalae</taxon>
        <taxon>rosids</taxon>
        <taxon>fabids</taxon>
        <taxon>Fagales</taxon>
        <taxon>Juglandaceae</taxon>
        <taxon>Carya</taxon>
    </lineage>
</organism>
<evidence type="ECO:0000313" key="3">
    <source>
        <dbReference type="Proteomes" id="UP000811609"/>
    </source>
</evidence>
<feature type="signal peptide" evidence="1">
    <location>
        <begin position="1"/>
        <end position="26"/>
    </location>
</feature>
<protein>
    <recommendedName>
        <fullName evidence="4">Secreted protein</fullName>
    </recommendedName>
</protein>
<evidence type="ECO:0000313" key="2">
    <source>
        <dbReference type="EMBL" id="KAG6660151.1"/>
    </source>
</evidence>
<evidence type="ECO:0008006" key="4">
    <source>
        <dbReference type="Google" id="ProtNLM"/>
    </source>
</evidence>
<feature type="chain" id="PRO_5035918782" description="Secreted protein" evidence="1">
    <location>
        <begin position="27"/>
        <end position="77"/>
    </location>
</feature>
<name>A0A8T1R225_CARIL</name>
<comment type="caution">
    <text evidence="2">The sequence shown here is derived from an EMBL/GenBank/DDBJ whole genome shotgun (WGS) entry which is preliminary data.</text>
</comment>
<dbReference type="PROSITE" id="PS51257">
    <property type="entry name" value="PROKAR_LIPOPROTEIN"/>
    <property type="match status" value="1"/>
</dbReference>
<dbReference type="Proteomes" id="UP000811609">
    <property type="component" value="Chromosome 3"/>
</dbReference>
<gene>
    <name evidence="2" type="ORF">CIPAW_03G085600</name>
</gene>
<sequence>MKIPSALLVPLLYSCWFVLFSAETLGCPEIDILDVVDLEIIIEITISIKQRPTPFNRHPIVSLYRMISILILSSPLV</sequence>
<reference evidence="2" key="1">
    <citation type="submission" date="2020-12" db="EMBL/GenBank/DDBJ databases">
        <title>WGS assembly of Carya illinoinensis cv. Pawnee.</title>
        <authorList>
            <person name="Platts A."/>
            <person name="Shu S."/>
            <person name="Wright S."/>
            <person name="Barry K."/>
            <person name="Edger P."/>
            <person name="Pires J.C."/>
            <person name="Schmutz J."/>
        </authorList>
    </citation>
    <scope>NUCLEOTIDE SEQUENCE</scope>
    <source>
        <tissue evidence="2">Leaf</tissue>
    </source>
</reference>
<proteinExistence type="predicted"/>
<dbReference type="EMBL" id="CM031811">
    <property type="protein sequence ID" value="KAG6660151.1"/>
    <property type="molecule type" value="Genomic_DNA"/>
</dbReference>
<evidence type="ECO:0000256" key="1">
    <source>
        <dbReference type="SAM" id="SignalP"/>
    </source>
</evidence>
<keyword evidence="1" id="KW-0732">Signal</keyword>
<dbReference type="AlphaFoldDB" id="A0A8T1R225"/>